<name>A0A2G4F1H5_9CYAN</name>
<dbReference type="InterPro" id="IPR050526">
    <property type="entry name" value="Rubredoxin_ET"/>
</dbReference>
<dbReference type="GO" id="GO:0009055">
    <property type="term" value="F:electron transfer activity"/>
    <property type="evidence" value="ECO:0007669"/>
    <property type="project" value="TreeGrafter"/>
</dbReference>
<evidence type="ECO:0000256" key="5">
    <source>
        <dbReference type="RuleBase" id="RU003820"/>
    </source>
</evidence>
<evidence type="ECO:0000313" key="9">
    <source>
        <dbReference type="Proteomes" id="UP000226442"/>
    </source>
</evidence>
<dbReference type="CDD" id="cd00730">
    <property type="entry name" value="rubredoxin"/>
    <property type="match status" value="1"/>
</dbReference>
<keyword evidence="6" id="KW-1133">Transmembrane helix</keyword>
<dbReference type="Pfam" id="PF00301">
    <property type="entry name" value="Rubredoxin"/>
    <property type="match status" value="1"/>
</dbReference>
<keyword evidence="3 5" id="KW-0249">Electron transport</keyword>
<organism evidence="8 9">
    <name type="scientific">Tychonema bourrellyi FEM_GT703</name>
    <dbReference type="NCBI Taxonomy" id="2040638"/>
    <lineage>
        <taxon>Bacteria</taxon>
        <taxon>Bacillati</taxon>
        <taxon>Cyanobacteriota</taxon>
        <taxon>Cyanophyceae</taxon>
        <taxon>Oscillatoriophycideae</taxon>
        <taxon>Oscillatoriales</taxon>
        <taxon>Microcoleaceae</taxon>
        <taxon>Tychonema</taxon>
    </lineage>
</organism>
<comment type="similarity">
    <text evidence="5">Belongs to the rubredoxin family.</text>
</comment>
<keyword evidence="1" id="KW-0813">Transport</keyword>
<gene>
    <name evidence="8" type="ORF">CP500_009975</name>
</gene>
<dbReference type="GO" id="GO:0043448">
    <property type="term" value="P:alkane catabolic process"/>
    <property type="evidence" value="ECO:0007669"/>
    <property type="project" value="TreeGrafter"/>
</dbReference>
<sequence length="111" mass="12007">MSDRATETTTLDRHECRACGYVYNPKKGDPKNAIAPGTAFTDVTPTWVCPVCGARKSMFQNLGQMEGASGFKANQRYGVGVNSMTEGQKSLLIFGGLVVGFLFLLSMYGLQ</sequence>
<dbReference type="PROSITE" id="PS50903">
    <property type="entry name" value="RUBREDOXIN_LIKE"/>
    <property type="match status" value="1"/>
</dbReference>
<evidence type="ECO:0000259" key="7">
    <source>
        <dbReference type="PROSITE" id="PS50903"/>
    </source>
</evidence>
<accession>A0A2G4F1H5</accession>
<keyword evidence="9" id="KW-1185">Reference proteome</keyword>
<evidence type="ECO:0000256" key="3">
    <source>
        <dbReference type="ARBA" id="ARBA00022982"/>
    </source>
</evidence>
<dbReference type="PANTHER" id="PTHR47627">
    <property type="entry name" value="RUBREDOXIN"/>
    <property type="match status" value="1"/>
</dbReference>
<comment type="caution">
    <text evidence="8">The sequence shown here is derived from an EMBL/GenBank/DDBJ whole genome shotgun (WGS) entry which is preliminary data.</text>
</comment>
<dbReference type="PANTHER" id="PTHR47627:SF1">
    <property type="entry name" value="RUBREDOXIN-1-RELATED"/>
    <property type="match status" value="1"/>
</dbReference>
<reference evidence="8" key="1">
    <citation type="submission" date="2017-10" db="EMBL/GenBank/DDBJ databases">
        <title>Draft genome sequence of the planktic cyanobacteria Tychonema bourrellyi isolated from alpine lentic freshwater.</title>
        <authorList>
            <person name="Tett A."/>
            <person name="Armanini F."/>
            <person name="Asnicar F."/>
            <person name="Boscaini A."/>
            <person name="Pasolli E."/>
            <person name="Zolfo M."/>
            <person name="Donati C."/>
            <person name="Salmaso N."/>
            <person name="Segata N."/>
        </authorList>
    </citation>
    <scope>NUCLEOTIDE SEQUENCE</scope>
    <source>
        <strain evidence="8">FEM_GT703</strain>
    </source>
</reference>
<proteinExistence type="inferred from homology"/>
<dbReference type="EMBL" id="NXIB02000047">
    <property type="protein sequence ID" value="PHX55595.1"/>
    <property type="molecule type" value="Genomic_DNA"/>
</dbReference>
<dbReference type="Proteomes" id="UP000226442">
    <property type="component" value="Unassembled WGS sequence"/>
</dbReference>
<feature type="domain" description="Rubredoxin-like" evidence="7">
    <location>
        <begin position="11"/>
        <end position="62"/>
    </location>
</feature>
<dbReference type="InterPro" id="IPR024935">
    <property type="entry name" value="Rubredoxin_dom"/>
</dbReference>
<dbReference type="InterPro" id="IPR024934">
    <property type="entry name" value="Rubredoxin-like_dom"/>
</dbReference>
<keyword evidence="6" id="KW-0472">Membrane</keyword>
<dbReference type="GO" id="GO:0005506">
    <property type="term" value="F:iron ion binding"/>
    <property type="evidence" value="ECO:0007669"/>
    <property type="project" value="UniProtKB-UniRule"/>
</dbReference>
<dbReference type="SUPFAM" id="SSF57802">
    <property type="entry name" value="Rubredoxin-like"/>
    <property type="match status" value="1"/>
</dbReference>
<dbReference type="InterPro" id="IPR018527">
    <property type="entry name" value="Rubredoxin_Fe_BS"/>
</dbReference>
<evidence type="ECO:0000256" key="2">
    <source>
        <dbReference type="ARBA" id="ARBA00022723"/>
    </source>
</evidence>
<dbReference type="RefSeq" id="WP_096831246.1">
    <property type="nucleotide sequence ID" value="NZ_NXIB02000047.1"/>
</dbReference>
<keyword evidence="4 5" id="KW-0408">Iron</keyword>
<feature type="transmembrane region" description="Helical" evidence="6">
    <location>
        <begin position="91"/>
        <end position="110"/>
    </location>
</feature>
<evidence type="ECO:0000313" key="8">
    <source>
        <dbReference type="EMBL" id="PHX55595.1"/>
    </source>
</evidence>
<protein>
    <recommendedName>
        <fullName evidence="5">Rubredoxin</fullName>
    </recommendedName>
</protein>
<comment type="cofactor">
    <cofactor evidence="5">
        <name>Fe(3+)</name>
        <dbReference type="ChEBI" id="CHEBI:29034"/>
    </cofactor>
</comment>
<dbReference type="AlphaFoldDB" id="A0A2G4F1H5"/>
<dbReference type="OrthoDB" id="9802447at2"/>
<dbReference type="Gene3D" id="2.20.28.10">
    <property type="match status" value="1"/>
</dbReference>
<evidence type="ECO:0000256" key="4">
    <source>
        <dbReference type="ARBA" id="ARBA00023004"/>
    </source>
</evidence>
<keyword evidence="2 5" id="KW-0479">Metal-binding</keyword>
<evidence type="ECO:0000256" key="1">
    <source>
        <dbReference type="ARBA" id="ARBA00022448"/>
    </source>
</evidence>
<dbReference type="PROSITE" id="PS00202">
    <property type="entry name" value="RUBREDOXIN"/>
    <property type="match status" value="1"/>
</dbReference>
<dbReference type="FunFam" id="2.20.28.10:FF:000001">
    <property type="entry name" value="Rubredoxin"/>
    <property type="match status" value="1"/>
</dbReference>
<keyword evidence="6" id="KW-0812">Transmembrane</keyword>
<dbReference type="PRINTS" id="PR00163">
    <property type="entry name" value="RUBREDOXIN"/>
</dbReference>
<evidence type="ECO:0000256" key="6">
    <source>
        <dbReference type="SAM" id="Phobius"/>
    </source>
</evidence>